<evidence type="ECO:0000313" key="2">
    <source>
        <dbReference type="EMBL" id="CAG9607697.1"/>
    </source>
</evidence>
<proteinExistence type="predicted"/>
<sequence length="65" mass="7435">MRNQLKLTNLYKRYAKTLYFYLLKLSGSPQLAEDLTQETFVRATISLLELPTTYQPHGLIEVGGS</sequence>
<name>A0A9C7L9S2_9BACI</name>
<dbReference type="InterPro" id="IPR013325">
    <property type="entry name" value="RNA_pol_sigma_r2"/>
</dbReference>
<accession>A0A9C7L9S2</accession>
<evidence type="ECO:0000313" key="3">
    <source>
        <dbReference type="Proteomes" id="UP000789845"/>
    </source>
</evidence>
<dbReference type="RefSeq" id="WP_230495955.1">
    <property type="nucleotide sequence ID" value="NZ_CAKJTG010000006.1"/>
</dbReference>
<keyword evidence="3" id="KW-1185">Reference proteome</keyword>
<dbReference type="GO" id="GO:0006352">
    <property type="term" value="P:DNA-templated transcription initiation"/>
    <property type="evidence" value="ECO:0007669"/>
    <property type="project" value="InterPro"/>
</dbReference>
<dbReference type="InterPro" id="IPR007627">
    <property type="entry name" value="RNA_pol_sigma70_r2"/>
</dbReference>
<dbReference type="Proteomes" id="UP000789845">
    <property type="component" value="Unassembled WGS sequence"/>
</dbReference>
<evidence type="ECO:0000259" key="1">
    <source>
        <dbReference type="Pfam" id="PF04542"/>
    </source>
</evidence>
<reference evidence="2" key="1">
    <citation type="submission" date="2021-10" db="EMBL/GenBank/DDBJ databases">
        <authorList>
            <person name="Criscuolo A."/>
        </authorList>
    </citation>
    <scope>NUCLEOTIDE SEQUENCE</scope>
    <source>
        <strain evidence="2">CIP111885</strain>
    </source>
</reference>
<feature type="domain" description="RNA polymerase sigma-70 region 2" evidence="1">
    <location>
        <begin position="10"/>
        <end position="43"/>
    </location>
</feature>
<dbReference type="Gene3D" id="1.10.1740.10">
    <property type="match status" value="1"/>
</dbReference>
<dbReference type="GO" id="GO:0003700">
    <property type="term" value="F:DNA-binding transcription factor activity"/>
    <property type="evidence" value="ECO:0007669"/>
    <property type="project" value="InterPro"/>
</dbReference>
<dbReference type="Pfam" id="PF04542">
    <property type="entry name" value="Sigma70_r2"/>
    <property type="match status" value="1"/>
</dbReference>
<protein>
    <recommendedName>
        <fullName evidence="1">RNA polymerase sigma-70 region 2 domain-containing protein</fullName>
    </recommendedName>
</protein>
<dbReference type="EMBL" id="CAKJTG010000006">
    <property type="protein sequence ID" value="CAG9607697.1"/>
    <property type="molecule type" value="Genomic_DNA"/>
</dbReference>
<organism evidence="2 3">
    <name type="scientific">Pseudoneobacillus rhizosphaerae</name>
    <dbReference type="NCBI Taxonomy" id="2880968"/>
    <lineage>
        <taxon>Bacteria</taxon>
        <taxon>Bacillati</taxon>
        <taxon>Bacillota</taxon>
        <taxon>Bacilli</taxon>
        <taxon>Bacillales</taxon>
        <taxon>Bacillaceae</taxon>
        <taxon>Pseudoneobacillus</taxon>
    </lineage>
</organism>
<dbReference type="AlphaFoldDB" id="A0A9C7L9S2"/>
<dbReference type="SUPFAM" id="SSF88946">
    <property type="entry name" value="Sigma2 domain of RNA polymerase sigma factors"/>
    <property type="match status" value="1"/>
</dbReference>
<comment type="caution">
    <text evidence="2">The sequence shown here is derived from an EMBL/GenBank/DDBJ whole genome shotgun (WGS) entry which is preliminary data.</text>
</comment>
<gene>
    <name evidence="2" type="ORF">NEOCIP111885_01389</name>
</gene>